<dbReference type="Gene3D" id="2.170.130.10">
    <property type="entry name" value="TonB-dependent receptor, plug domain"/>
    <property type="match status" value="1"/>
</dbReference>
<accession>A0A8G2BUX0</accession>
<dbReference type="InterPro" id="IPR039426">
    <property type="entry name" value="TonB-dep_rcpt-like"/>
</dbReference>
<evidence type="ECO:0000256" key="1">
    <source>
        <dbReference type="ARBA" id="ARBA00004571"/>
    </source>
</evidence>
<dbReference type="NCBIfam" id="TIGR04057">
    <property type="entry name" value="SusC_RagA_signa"/>
    <property type="match status" value="1"/>
</dbReference>
<evidence type="ECO:0000313" key="11">
    <source>
        <dbReference type="Proteomes" id="UP000236725"/>
    </source>
</evidence>
<protein>
    <submittedName>
        <fullName evidence="10">TonB-linked outer membrane protein, SusC/RagA family</fullName>
    </submittedName>
</protein>
<dbReference type="SUPFAM" id="SSF56935">
    <property type="entry name" value="Porins"/>
    <property type="match status" value="1"/>
</dbReference>
<evidence type="ECO:0000313" key="10">
    <source>
        <dbReference type="EMBL" id="SEF64158.1"/>
    </source>
</evidence>
<evidence type="ECO:0000259" key="9">
    <source>
        <dbReference type="SMART" id="SM00965"/>
    </source>
</evidence>
<dbReference type="Gene3D" id="2.60.40.1120">
    <property type="entry name" value="Carboxypeptidase-like, regulatory domain"/>
    <property type="match status" value="1"/>
</dbReference>
<dbReference type="Pfam" id="PF07715">
    <property type="entry name" value="Plug"/>
    <property type="match status" value="1"/>
</dbReference>
<name>A0A8G2BUX0_9BACT</name>
<dbReference type="GO" id="GO:0009279">
    <property type="term" value="C:cell outer membrane"/>
    <property type="evidence" value="ECO:0007669"/>
    <property type="project" value="UniProtKB-SubCell"/>
</dbReference>
<evidence type="ECO:0000256" key="3">
    <source>
        <dbReference type="ARBA" id="ARBA00022452"/>
    </source>
</evidence>
<keyword evidence="7 8" id="KW-0998">Cell outer membrane</keyword>
<dbReference type="InterPro" id="IPR037066">
    <property type="entry name" value="Plug_dom_sf"/>
</dbReference>
<dbReference type="InterPro" id="IPR011662">
    <property type="entry name" value="Secretin/TonB_short_N"/>
</dbReference>
<evidence type="ECO:0000256" key="7">
    <source>
        <dbReference type="ARBA" id="ARBA00023237"/>
    </source>
</evidence>
<dbReference type="EMBL" id="FNVS01000004">
    <property type="protein sequence ID" value="SEF64158.1"/>
    <property type="molecule type" value="Genomic_DNA"/>
</dbReference>
<dbReference type="Pfam" id="PF07660">
    <property type="entry name" value="STN"/>
    <property type="match status" value="1"/>
</dbReference>
<dbReference type="PANTHER" id="PTHR30069:SF29">
    <property type="entry name" value="HEMOGLOBIN AND HEMOGLOBIN-HAPTOGLOBIN-BINDING PROTEIN 1-RELATED"/>
    <property type="match status" value="1"/>
</dbReference>
<keyword evidence="4 8" id="KW-0812">Transmembrane</keyword>
<comment type="caution">
    <text evidence="10">The sequence shown here is derived from an EMBL/GenBank/DDBJ whole genome shotgun (WGS) entry which is preliminary data.</text>
</comment>
<dbReference type="FunFam" id="2.170.130.10:FF:000008">
    <property type="entry name" value="SusC/RagA family TonB-linked outer membrane protein"/>
    <property type="match status" value="1"/>
</dbReference>
<feature type="domain" description="Secretin/TonB short N-terminal" evidence="9">
    <location>
        <begin position="72"/>
        <end position="123"/>
    </location>
</feature>
<dbReference type="GO" id="GO:0044718">
    <property type="term" value="P:siderophore transmembrane transport"/>
    <property type="evidence" value="ECO:0007669"/>
    <property type="project" value="TreeGrafter"/>
</dbReference>
<keyword evidence="2 8" id="KW-0813">Transport</keyword>
<dbReference type="Gene3D" id="2.40.170.20">
    <property type="entry name" value="TonB-dependent receptor, beta-barrel domain"/>
    <property type="match status" value="1"/>
</dbReference>
<dbReference type="SMART" id="SM00965">
    <property type="entry name" value="STN"/>
    <property type="match status" value="1"/>
</dbReference>
<dbReference type="NCBIfam" id="TIGR04056">
    <property type="entry name" value="OMP_RagA_SusC"/>
    <property type="match status" value="1"/>
</dbReference>
<dbReference type="AlphaFoldDB" id="A0A8G2BUX0"/>
<evidence type="ECO:0000256" key="8">
    <source>
        <dbReference type="PROSITE-ProRule" id="PRU01360"/>
    </source>
</evidence>
<dbReference type="InterPro" id="IPR008969">
    <property type="entry name" value="CarboxyPept-like_regulatory"/>
</dbReference>
<dbReference type="InterPro" id="IPR023996">
    <property type="entry name" value="TonB-dep_OMP_SusC/RagA"/>
</dbReference>
<organism evidence="10 11">
    <name type="scientific">Parabacteroides chinchillae</name>
    <dbReference type="NCBI Taxonomy" id="871327"/>
    <lineage>
        <taxon>Bacteria</taxon>
        <taxon>Pseudomonadati</taxon>
        <taxon>Bacteroidota</taxon>
        <taxon>Bacteroidia</taxon>
        <taxon>Bacteroidales</taxon>
        <taxon>Tannerellaceae</taxon>
        <taxon>Parabacteroides</taxon>
    </lineage>
</organism>
<dbReference type="InterPro" id="IPR036942">
    <property type="entry name" value="Beta-barrel_TonB_sf"/>
</dbReference>
<dbReference type="Proteomes" id="UP000236725">
    <property type="component" value="Unassembled WGS sequence"/>
</dbReference>
<comment type="subcellular location">
    <subcellularLocation>
        <location evidence="1 8">Cell outer membrane</location>
        <topology evidence="1 8">Multi-pass membrane protein</topology>
    </subcellularLocation>
</comment>
<evidence type="ECO:0000256" key="4">
    <source>
        <dbReference type="ARBA" id="ARBA00022692"/>
    </source>
</evidence>
<comment type="similarity">
    <text evidence="8">Belongs to the TonB-dependent receptor family.</text>
</comment>
<evidence type="ECO:0000256" key="6">
    <source>
        <dbReference type="ARBA" id="ARBA00023136"/>
    </source>
</evidence>
<keyword evidence="11" id="KW-1185">Reference proteome</keyword>
<sequence length="1186" mass="131927">MNKHGKPRGKRCFFSLDRKLLTIMKLTLFFLFVFLLPVWGESTYSQSARISLDLNNVSVEECLNAIEQKSEYYFMYNGKLVDVSRKISVKEKDASIKDVLSVLFGNTNVSYQIIDRQIILAPSEVVAAIQQQSKKITGRILDPLGLAVIGANVIEKGTSNGTVTDIDGNYSITITGDNAILQFSSVGYVPIEKHTGNQSVINVTLAENVENLDEVVVIGYGVQKKRDVSSAISSVGSEALQDKPIANFAQGIAGKMAGVRVSNTNSAPGGGQNIVIRGTGSVNASNSPLYVIDGFPMQDGFNSAESPLNSINPADIESIEVLKDASSSAIYGTRAANGVVLITTKKGKQGKPKINVNVSGGVQNAMRKMKVLGREDFLTFMNESRANAYLVEDPNFGTDNPNLPQWSYYDDFNTRIENWRKYSQHSASMVPGAKQERWITVMDTCYNSPYDTDWQDVLLGDGSVVDVQLSMNGGTDNMNYMISGGYYNNQGIVKNTDYERYSLRANVEGKVNNWLKVGLNIAPSLENTSVLSNTNVSGSASNNPFFNALSLPPILTPTDADGNPIYYGTELDNPWDWNFAPFVNPLQTVKITDKRRTAKVVSALYAEVKFYKDLTWKTDFHNEYRMWENNYYMPSYIPTTALPTSRSTGTYQNANRIYWDVQSVLTYNKRIKEHSLTAMVGISFEKVNNRSAYIKKYDFPQDLITTLNQATTVANQLTDARTNRSAESMIGTFARVMYNYNSKYYLTASVRRDGSSKFGVDNRWAIFPSFSLAWRVSDEKFFDMFRPYINDWKLRGGWGRIGNSGITNYLHLATLGSSSYVFGSGSDVTAAYSDNRIANRLLGWETTSDISVGTDVSFLHNRIGLSVDYFDRKTSDMLFNLPLPSITGFANVMQNIGSMRNRGFEYALNTQNFIGEFNWNTSVTLSYYRNRVTDIGNDKRPLISYNCYTTEGKPLAGIYGMVSLGPYKDWADVKSSPIFNANRTVWRERSNPGTPKAADVNGDGILDASDKTILGNAIPDFIWSMTNNFAYKGFDLSFQLSGVVGGEISMFGFQDMAFRASGMKNITQDYFDNYWRPDNTDAKYPAPSRKNYDGSVLDGGLTYSASYVKMDDITLGYTIPGKLTRKFDVGSIRVYLNINNAFMITKFPGYNPETNYQGDSALSQGIDQTASYPLARTISFGINLGI</sequence>
<keyword evidence="3 8" id="KW-1134">Transmembrane beta strand</keyword>
<gene>
    <name evidence="10" type="ORF">SAMN05444001_1044</name>
</gene>
<dbReference type="PROSITE" id="PS52016">
    <property type="entry name" value="TONB_DEPENDENT_REC_3"/>
    <property type="match status" value="1"/>
</dbReference>
<evidence type="ECO:0000256" key="5">
    <source>
        <dbReference type="ARBA" id="ARBA00022729"/>
    </source>
</evidence>
<keyword evidence="5" id="KW-0732">Signal</keyword>
<dbReference type="PANTHER" id="PTHR30069">
    <property type="entry name" value="TONB-DEPENDENT OUTER MEMBRANE RECEPTOR"/>
    <property type="match status" value="1"/>
</dbReference>
<proteinExistence type="inferred from homology"/>
<dbReference type="Pfam" id="PF13715">
    <property type="entry name" value="CarbopepD_reg_2"/>
    <property type="match status" value="1"/>
</dbReference>
<keyword evidence="6 8" id="KW-0472">Membrane</keyword>
<dbReference type="GO" id="GO:0015344">
    <property type="term" value="F:siderophore uptake transmembrane transporter activity"/>
    <property type="evidence" value="ECO:0007669"/>
    <property type="project" value="TreeGrafter"/>
</dbReference>
<evidence type="ECO:0000256" key="2">
    <source>
        <dbReference type="ARBA" id="ARBA00022448"/>
    </source>
</evidence>
<dbReference type="InterPro" id="IPR012910">
    <property type="entry name" value="Plug_dom"/>
</dbReference>
<dbReference type="SUPFAM" id="SSF49464">
    <property type="entry name" value="Carboxypeptidase regulatory domain-like"/>
    <property type="match status" value="1"/>
</dbReference>
<dbReference type="InterPro" id="IPR023997">
    <property type="entry name" value="TonB-dep_OMP_SusC/RagA_CS"/>
</dbReference>
<reference evidence="10 11" key="1">
    <citation type="submission" date="2016-10" db="EMBL/GenBank/DDBJ databases">
        <authorList>
            <person name="Varghese N."/>
            <person name="Submissions S."/>
        </authorList>
    </citation>
    <scope>NUCLEOTIDE SEQUENCE [LARGE SCALE GENOMIC DNA]</scope>
    <source>
        <strain evidence="10 11">DSM 29073</strain>
    </source>
</reference>